<feature type="transmembrane region" description="Helical" evidence="1">
    <location>
        <begin position="45"/>
        <end position="62"/>
    </location>
</feature>
<dbReference type="EMBL" id="JAVDXO010000001">
    <property type="protein sequence ID" value="MDR7305460.1"/>
    <property type="molecule type" value="Genomic_DNA"/>
</dbReference>
<dbReference type="InterPro" id="IPR019201">
    <property type="entry name" value="DUF2065"/>
</dbReference>
<sequence length="63" mass="7133">MSADSLWLALALVLVIEGLFPFVSPTGWRRMFAQLLQLQDGQIRFFGLLSILAGLITIWWLTP</sequence>
<keyword evidence="3" id="KW-1185">Reference proteome</keyword>
<accession>A0ABU1ZIU5</accession>
<evidence type="ECO:0000256" key="1">
    <source>
        <dbReference type="SAM" id="Phobius"/>
    </source>
</evidence>
<dbReference type="Proteomes" id="UP001268089">
    <property type="component" value="Unassembled WGS sequence"/>
</dbReference>
<name>A0ABU1ZIU5_9BURK</name>
<comment type="caution">
    <text evidence="2">The sequence shown here is derived from an EMBL/GenBank/DDBJ whole genome shotgun (WGS) entry which is preliminary data.</text>
</comment>
<evidence type="ECO:0000313" key="3">
    <source>
        <dbReference type="Proteomes" id="UP001268089"/>
    </source>
</evidence>
<keyword evidence="1" id="KW-0812">Transmembrane</keyword>
<feature type="transmembrane region" description="Helical" evidence="1">
    <location>
        <begin position="6"/>
        <end position="24"/>
    </location>
</feature>
<dbReference type="Pfam" id="PF09838">
    <property type="entry name" value="DUF2065"/>
    <property type="match status" value="1"/>
</dbReference>
<proteinExistence type="predicted"/>
<dbReference type="PANTHER" id="PTHR38602:SF1">
    <property type="entry name" value="INNER MEMBRANE PROTEIN"/>
    <property type="match status" value="1"/>
</dbReference>
<keyword evidence="1" id="KW-1133">Transmembrane helix</keyword>
<evidence type="ECO:0000313" key="2">
    <source>
        <dbReference type="EMBL" id="MDR7305460.1"/>
    </source>
</evidence>
<dbReference type="RefSeq" id="WP_310339555.1">
    <property type="nucleotide sequence ID" value="NZ_JAVDXO010000001.1"/>
</dbReference>
<keyword evidence="1" id="KW-0472">Membrane</keyword>
<protein>
    <submittedName>
        <fullName evidence="2">Uncharacterized protein YjeT (DUF2065 family)</fullName>
    </submittedName>
</protein>
<gene>
    <name evidence="2" type="ORF">J2X15_000726</name>
</gene>
<dbReference type="PANTHER" id="PTHR38602">
    <property type="entry name" value="INNER MEMBRANE PROTEIN-RELATED"/>
    <property type="match status" value="1"/>
</dbReference>
<organism evidence="2 3">
    <name type="scientific">Rhodoferax saidenbachensis</name>
    <dbReference type="NCBI Taxonomy" id="1484693"/>
    <lineage>
        <taxon>Bacteria</taxon>
        <taxon>Pseudomonadati</taxon>
        <taxon>Pseudomonadota</taxon>
        <taxon>Betaproteobacteria</taxon>
        <taxon>Burkholderiales</taxon>
        <taxon>Comamonadaceae</taxon>
        <taxon>Rhodoferax</taxon>
    </lineage>
</organism>
<reference evidence="2 3" key="1">
    <citation type="submission" date="2023-07" db="EMBL/GenBank/DDBJ databases">
        <title>Sorghum-associated microbial communities from plants grown in Nebraska, USA.</title>
        <authorList>
            <person name="Schachtman D."/>
        </authorList>
    </citation>
    <scope>NUCLEOTIDE SEQUENCE [LARGE SCALE GENOMIC DNA]</scope>
    <source>
        <strain evidence="2 3">BE308</strain>
    </source>
</reference>